<sequence>MGWRGNAALAAFAAYCVYTAWDLYRATSAPVAEGRVSRSLQGLAKPDLQQIPDVLVNKIDAGSLLTYDIVLSPYPALPPLERLRQHLVWSLQEKKTLPEEFSLAGSARLKPYAFEEDEDEAAADEAEAGAETTAGAAAEGGAQRRASGAAAAGEAEPKQEALGEAFWKYFKKAGRLWKAWRNYLDVSAGNVATLTATIPPNYRHGNRTLYLHVYVSDEEGNELPIHQVRRLTTHMVPEKHKVIKRYLLKDPTGRALEEKLQGLQVPGPALQCIPEFVMIGPVVENRPLHLPTLQKKLGANWPFVDLDAKTYILPPYVSADISPQDEHRPLESSPLDSLQPDAEEETDPQKPLQVNIMYQPVGFAYWFLQQMLASSFALLEDKLGLDAYDMNSLKMTAAAAAKKNSFAILVFIFFFSLAHCFLELMALQADFSFWRKQRDPSGYFSLRTLAYEVLTEVVVALYLHENESRLPLFFVCLHILLNLWKMLKFVRVSVQLQYPFVIIRKKGAADATKDTQAEGPQTPILDDKTRQGAEAFEAKCMQNLFYFFVVPLIVGVGGYQLVYVPQKGWWSWFITSAAVCCYGLGFVAMTPQLFRNYYLKSVEYMPWRVLCCQFVNTFVDDVAAYVIRMPKMHRMSVFRDDVVFIIMLYQRWLYRKKRAPENAEGQDMKKIN</sequence>
<evidence type="ECO:0000256" key="3">
    <source>
        <dbReference type="ARBA" id="ARBA00022692"/>
    </source>
</evidence>
<feature type="transmembrane region" description="Helical" evidence="7">
    <location>
        <begin position="406"/>
        <end position="427"/>
    </location>
</feature>
<dbReference type="GeneID" id="25475855"/>
<evidence type="ECO:0000256" key="2">
    <source>
        <dbReference type="ARBA" id="ARBA00009310"/>
    </source>
</evidence>
<comment type="subcellular location">
    <subcellularLocation>
        <location evidence="1">Membrane</location>
        <topology evidence="1">Multi-pass membrane protein</topology>
    </subcellularLocation>
</comment>
<dbReference type="GO" id="GO:0012505">
    <property type="term" value="C:endomembrane system"/>
    <property type="evidence" value="ECO:0007669"/>
    <property type="project" value="TreeGrafter"/>
</dbReference>
<evidence type="ECO:0000256" key="7">
    <source>
        <dbReference type="SAM" id="Phobius"/>
    </source>
</evidence>
<feature type="compositionally biased region" description="Acidic residues" evidence="6">
    <location>
        <begin position="116"/>
        <end position="128"/>
    </location>
</feature>
<dbReference type="InterPro" id="IPR008429">
    <property type="entry name" value="CLPTM1"/>
</dbReference>
<evidence type="ECO:0000256" key="1">
    <source>
        <dbReference type="ARBA" id="ARBA00004141"/>
    </source>
</evidence>
<dbReference type="VEuPathDB" id="ToxoDB:ENH_00057130"/>
<gene>
    <name evidence="8" type="ORF">ENH_00057130</name>
</gene>
<feature type="transmembrane region" description="Helical" evidence="7">
    <location>
        <begin position="569"/>
        <end position="590"/>
    </location>
</feature>
<keyword evidence="9" id="KW-1185">Reference proteome</keyword>
<protein>
    <submittedName>
        <fullName evidence="8">Cleft lip and palate transmembrane protein 1, putative</fullName>
    </submittedName>
</protein>
<keyword evidence="3 7" id="KW-0812">Transmembrane</keyword>
<evidence type="ECO:0000313" key="8">
    <source>
        <dbReference type="EMBL" id="CDJ68667.1"/>
    </source>
</evidence>
<proteinExistence type="inferred from homology"/>
<dbReference type="PANTHER" id="PTHR21347">
    <property type="entry name" value="CLEFT LIP AND PALATE ASSOCIATED TRANSMEMBRANE PROTEIN-RELATED"/>
    <property type="match status" value="1"/>
</dbReference>
<dbReference type="Pfam" id="PF05602">
    <property type="entry name" value="CLPTM1"/>
    <property type="match status" value="1"/>
</dbReference>
<keyword evidence="5 7" id="KW-0472">Membrane</keyword>
<evidence type="ECO:0000313" key="9">
    <source>
        <dbReference type="Proteomes" id="UP000030754"/>
    </source>
</evidence>
<comment type="similarity">
    <text evidence="2">Belongs to the CLPTM1 family.</text>
</comment>
<evidence type="ECO:0000256" key="5">
    <source>
        <dbReference type="ARBA" id="ARBA00023136"/>
    </source>
</evidence>
<feature type="region of interest" description="Disordered" evidence="6">
    <location>
        <begin position="116"/>
        <end position="155"/>
    </location>
</feature>
<dbReference type="GO" id="GO:0016020">
    <property type="term" value="C:membrane"/>
    <property type="evidence" value="ECO:0007669"/>
    <property type="project" value="UniProtKB-SubCell"/>
</dbReference>
<feature type="transmembrane region" description="Helical" evidence="7">
    <location>
        <begin position="544"/>
        <end position="563"/>
    </location>
</feature>
<accession>U6MWP7</accession>
<dbReference type="OrthoDB" id="354180at2759"/>
<dbReference type="Proteomes" id="UP000030754">
    <property type="component" value="Unassembled WGS sequence"/>
</dbReference>
<organism evidence="8 9">
    <name type="scientific">Eimeria necatrix</name>
    <dbReference type="NCBI Taxonomy" id="51315"/>
    <lineage>
        <taxon>Eukaryota</taxon>
        <taxon>Sar</taxon>
        <taxon>Alveolata</taxon>
        <taxon>Apicomplexa</taxon>
        <taxon>Conoidasida</taxon>
        <taxon>Coccidia</taxon>
        <taxon>Eucoccidiorida</taxon>
        <taxon>Eimeriorina</taxon>
        <taxon>Eimeriidae</taxon>
        <taxon>Eimeria</taxon>
    </lineage>
</organism>
<feature type="compositionally biased region" description="Low complexity" evidence="6">
    <location>
        <begin position="129"/>
        <end position="154"/>
    </location>
</feature>
<dbReference type="AlphaFoldDB" id="U6MWP7"/>
<evidence type="ECO:0000256" key="6">
    <source>
        <dbReference type="SAM" id="MobiDB-lite"/>
    </source>
</evidence>
<name>U6MWP7_9EIME</name>
<dbReference type="RefSeq" id="XP_013437134.1">
    <property type="nucleotide sequence ID" value="XM_013581680.1"/>
</dbReference>
<reference evidence="8" key="1">
    <citation type="submission" date="2013-10" db="EMBL/GenBank/DDBJ databases">
        <title>Genomic analysis of the causative agents of coccidiosis in chickens.</title>
        <authorList>
            <person name="Reid A.J."/>
            <person name="Blake D."/>
            <person name="Billington K."/>
            <person name="Browne H."/>
            <person name="Dunn M."/>
            <person name="Hung S."/>
            <person name="Kawahara F."/>
            <person name="Miranda-Saavedra D."/>
            <person name="Mourier T."/>
            <person name="Nagra H."/>
            <person name="Otto T.D."/>
            <person name="Rawlings N."/>
            <person name="Sanchez A."/>
            <person name="Sanders M."/>
            <person name="Subramaniam C."/>
            <person name="Tay Y."/>
            <person name="Dear P."/>
            <person name="Doerig C."/>
            <person name="Gruber A."/>
            <person name="Parkinson J."/>
            <person name="Shirley M."/>
            <person name="Wan K.L."/>
            <person name="Berriman M."/>
            <person name="Tomley F."/>
            <person name="Pain A."/>
        </authorList>
    </citation>
    <scope>NUCLEOTIDE SEQUENCE [LARGE SCALE GENOMIC DNA]</scope>
    <source>
        <strain evidence="8">Houghton</strain>
    </source>
</reference>
<reference evidence="8" key="2">
    <citation type="submission" date="2013-10" db="EMBL/GenBank/DDBJ databases">
        <authorList>
            <person name="Aslett M."/>
        </authorList>
    </citation>
    <scope>NUCLEOTIDE SEQUENCE [LARGE SCALE GENOMIC DNA]</scope>
    <source>
        <strain evidence="8">Houghton</strain>
    </source>
</reference>
<evidence type="ECO:0000256" key="4">
    <source>
        <dbReference type="ARBA" id="ARBA00022989"/>
    </source>
</evidence>
<dbReference type="EMBL" id="HG725582">
    <property type="protein sequence ID" value="CDJ68667.1"/>
    <property type="molecule type" value="Genomic_DNA"/>
</dbReference>
<dbReference type="PANTHER" id="PTHR21347:SF0">
    <property type="entry name" value="LIPID SCRAMBLASE CLPTM1L"/>
    <property type="match status" value="1"/>
</dbReference>
<feature type="region of interest" description="Disordered" evidence="6">
    <location>
        <begin position="322"/>
        <end position="349"/>
    </location>
</feature>
<keyword evidence="4 7" id="KW-1133">Transmembrane helix</keyword>